<comment type="catalytic activity">
    <reaction evidence="2">
        <text>a diacylglycerol + H2O = a monoacylglycerol + a fatty acid + H(+)</text>
        <dbReference type="Rhea" id="RHEA:32731"/>
        <dbReference type="ChEBI" id="CHEBI:15377"/>
        <dbReference type="ChEBI" id="CHEBI:15378"/>
        <dbReference type="ChEBI" id="CHEBI:17408"/>
        <dbReference type="ChEBI" id="CHEBI:18035"/>
        <dbReference type="ChEBI" id="CHEBI:28868"/>
    </reaction>
</comment>
<evidence type="ECO:0000256" key="4">
    <source>
        <dbReference type="SAM" id="MobiDB-lite"/>
    </source>
</evidence>
<comment type="catalytic activity">
    <reaction evidence="3">
        <text>a monoacylglycerol + H2O = glycerol + a fatty acid + H(+)</text>
        <dbReference type="Rhea" id="RHEA:15245"/>
        <dbReference type="ChEBI" id="CHEBI:15377"/>
        <dbReference type="ChEBI" id="CHEBI:15378"/>
        <dbReference type="ChEBI" id="CHEBI:17408"/>
        <dbReference type="ChEBI" id="CHEBI:17754"/>
        <dbReference type="ChEBI" id="CHEBI:28868"/>
    </reaction>
</comment>
<dbReference type="GO" id="GO:0005737">
    <property type="term" value="C:cytoplasm"/>
    <property type="evidence" value="ECO:0007669"/>
    <property type="project" value="TreeGrafter"/>
</dbReference>
<sequence>MAMAPTAAPKMRILLLHGYAMNHISFRRRLSALQKGCKDIAEFVFANGPHHIQALPSETNPDPAPPNPNDPEDKQARAWFMARNNVYEGWDASVTYLKTLCREQGPFDGVLGFSQGASLAAILAASLEHPERTPETSEPIQNKPFRFVISVSGFRPADPKYDSLFRDQIQTPVMLIVGANDSIVTSERSQTLAERCANIRVVRHPGEHYLPTSAPWRSFLRACITSFANSNHDWQSIPSPADDTSQDACTKL</sequence>
<dbReference type="PANTHER" id="PTHR48070:SF6">
    <property type="entry name" value="ESTERASE OVCA2"/>
    <property type="match status" value="1"/>
</dbReference>
<dbReference type="EMBL" id="AAYY01000004">
    <property type="protein sequence ID" value="EDP44300.1"/>
    <property type="molecule type" value="Genomic_DNA"/>
</dbReference>
<comment type="caution">
    <text evidence="6">The sequence shown here is derived from an EMBL/GenBank/DDBJ whole genome shotgun (WGS) entry which is preliminary data.</text>
</comment>
<dbReference type="STRING" id="425265.A8PYN9"/>
<dbReference type="VEuPathDB" id="FungiDB:MGL_1697"/>
<organism evidence="6 7">
    <name type="scientific">Malassezia globosa (strain ATCC MYA-4612 / CBS 7966)</name>
    <name type="common">Dandruff-associated fungus</name>
    <dbReference type="NCBI Taxonomy" id="425265"/>
    <lineage>
        <taxon>Eukaryota</taxon>
        <taxon>Fungi</taxon>
        <taxon>Dikarya</taxon>
        <taxon>Basidiomycota</taxon>
        <taxon>Ustilaginomycotina</taxon>
        <taxon>Malasseziomycetes</taxon>
        <taxon>Malasseziales</taxon>
        <taxon>Malasseziaceae</taxon>
        <taxon>Malassezia</taxon>
    </lineage>
</organism>
<dbReference type="Proteomes" id="UP000008837">
    <property type="component" value="Unassembled WGS sequence"/>
</dbReference>
<keyword evidence="7" id="KW-1185">Reference proteome</keyword>
<dbReference type="OMA" id="EEPRGWW"/>
<evidence type="ECO:0000256" key="2">
    <source>
        <dbReference type="ARBA" id="ARBA00047591"/>
    </source>
</evidence>
<accession>A8PYN9</accession>
<proteinExistence type="predicted"/>
<evidence type="ECO:0000259" key="5">
    <source>
        <dbReference type="Pfam" id="PF03959"/>
    </source>
</evidence>
<reference evidence="6 7" key="1">
    <citation type="journal article" date="2007" name="Proc. Natl. Acad. Sci. U.S.A.">
        <title>Dandruff-associated Malassezia genomes reveal convergent and divergent virulence traits shared with plant and human fungal pathogens.</title>
        <authorList>
            <person name="Xu J."/>
            <person name="Saunders C.W."/>
            <person name="Hu P."/>
            <person name="Grant R.A."/>
            <person name="Boekhout T."/>
            <person name="Kuramae E.E."/>
            <person name="Kronstad J.W."/>
            <person name="Deangelis Y.M."/>
            <person name="Reeder N.L."/>
            <person name="Johnstone K.R."/>
            <person name="Leland M."/>
            <person name="Fieno A.M."/>
            <person name="Begley W.M."/>
            <person name="Sun Y."/>
            <person name="Lacey M.P."/>
            <person name="Chaudhary T."/>
            <person name="Keough T."/>
            <person name="Chu L."/>
            <person name="Sears R."/>
            <person name="Yuan B."/>
            <person name="Dawson T.L.Jr."/>
        </authorList>
    </citation>
    <scope>NUCLEOTIDE SEQUENCE [LARGE SCALE GENOMIC DNA]</scope>
    <source>
        <strain evidence="7">ATCC MYA-4612 / CBS 7966</strain>
    </source>
</reference>
<feature type="region of interest" description="Disordered" evidence="4">
    <location>
        <begin position="52"/>
        <end position="74"/>
    </location>
</feature>
<name>A8PYN9_MALGO</name>
<keyword evidence="1" id="KW-0378">Hydrolase</keyword>
<dbReference type="GeneID" id="5855821"/>
<dbReference type="Pfam" id="PF03959">
    <property type="entry name" value="FSH1"/>
    <property type="match status" value="1"/>
</dbReference>
<evidence type="ECO:0000313" key="7">
    <source>
        <dbReference type="Proteomes" id="UP000008837"/>
    </source>
</evidence>
<dbReference type="InParanoid" id="A8PYN9"/>
<dbReference type="SUPFAM" id="SSF53474">
    <property type="entry name" value="alpha/beta-Hydrolases"/>
    <property type="match status" value="1"/>
</dbReference>
<dbReference type="GO" id="GO:0005634">
    <property type="term" value="C:nucleus"/>
    <property type="evidence" value="ECO:0007669"/>
    <property type="project" value="TreeGrafter"/>
</dbReference>
<feature type="domain" description="Serine hydrolase" evidence="5">
    <location>
        <begin position="9"/>
        <end position="218"/>
    </location>
</feature>
<dbReference type="KEGG" id="mgl:MGL_1697"/>
<dbReference type="AlphaFoldDB" id="A8PYN9"/>
<evidence type="ECO:0000313" key="6">
    <source>
        <dbReference type="EMBL" id="EDP44300.1"/>
    </source>
</evidence>
<dbReference type="InterPro" id="IPR005645">
    <property type="entry name" value="FSH-like_dom"/>
</dbReference>
<evidence type="ECO:0000256" key="3">
    <source>
        <dbReference type="ARBA" id="ARBA00048461"/>
    </source>
</evidence>
<dbReference type="InterPro" id="IPR050593">
    <property type="entry name" value="LovG"/>
</dbReference>
<dbReference type="OrthoDB" id="2094269at2759"/>
<evidence type="ECO:0000256" key="1">
    <source>
        <dbReference type="ARBA" id="ARBA00022801"/>
    </source>
</evidence>
<dbReference type="RefSeq" id="XP_001731514.1">
    <property type="nucleotide sequence ID" value="XM_001731462.1"/>
</dbReference>
<dbReference type="FunCoup" id="A8PYN9">
    <property type="interactions" value="135"/>
</dbReference>
<dbReference type="PANTHER" id="PTHR48070">
    <property type="entry name" value="ESTERASE OVCA2"/>
    <property type="match status" value="1"/>
</dbReference>
<dbReference type="GO" id="GO:0016787">
    <property type="term" value="F:hydrolase activity"/>
    <property type="evidence" value="ECO:0007669"/>
    <property type="project" value="UniProtKB-KW"/>
</dbReference>
<protein>
    <recommendedName>
        <fullName evidence="5">Serine hydrolase domain-containing protein</fullName>
    </recommendedName>
</protein>
<dbReference type="Gene3D" id="3.40.50.1820">
    <property type="entry name" value="alpha/beta hydrolase"/>
    <property type="match status" value="1"/>
</dbReference>
<gene>
    <name evidence="6" type="ORF">MGL_1697</name>
</gene>
<dbReference type="InterPro" id="IPR029058">
    <property type="entry name" value="AB_hydrolase_fold"/>
</dbReference>